<name>A0ABT9TUW7_PAEHA</name>
<evidence type="ECO:0000313" key="1">
    <source>
        <dbReference type="EMBL" id="MDQ0111155.1"/>
    </source>
</evidence>
<accession>A0ABT9TUW7</accession>
<protein>
    <submittedName>
        <fullName evidence="1">Mrp family chromosome partitioning ATPase</fullName>
    </submittedName>
</protein>
<dbReference type="SUPFAM" id="SSF52540">
    <property type="entry name" value="P-loop containing nucleoside triphosphate hydrolases"/>
    <property type="match status" value="1"/>
</dbReference>
<keyword evidence="2" id="KW-1185">Reference proteome</keyword>
<comment type="caution">
    <text evidence="1">The sequence shown here is derived from an EMBL/GenBank/DDBJ whole genome shotgun (WGS) entry which is preliminary data.</text>
</comment>
<dbReference type="Proteomes" id="UP001229346">
    <property type="component" value="Unassembled WGS sequence"/>
</dbReference>
<reference evidence="1 2" key="1">
    <citation type="submission" date="2023-07" db="EMBL/GenBank/DDBJ databases">
        <title>Sorghum-associated microbial communities from plants grown in Nebraska, USA.</title>
        <authorList>
            <person name="Schachtman D."/>
        </authorList>
    </citation>
    <scope>NUCLEOTIDE SEQUENCE [LARGE SCALE GENOMIC DNA]</scope>
    <source>
        <strain evidence="1 2">CC482</strain>
    </source>
</reference>
<dbReference type="EMBL" id="JAUSSU010000001">
    <property type="protein sequence ID" value="MDQ0111155.1"/>
    <property type="molecule type" value="Genomic_DNA"/>
</dbReference>
<sequence length="389" mass="42998">MKRYQLAVAAKEQEYVRRLAEYIRDSPFGQQWQLIAFTNAKALGEHVEKGYTIDLLASQPGLYAELRAESMVAAEQLDRILTVALVLKRGESNGQQQELLQYQPLPSLLQGLLDIYAASAGHSSSAAAVLAPEEGAKVVTVYSSSGGTGKTALALHLTNAAGSQHCRTFYLNLERWHSAGVWLGNTHYAGAEEGLSELLYELKSQPEHAGQWLSEHRKRHSLLKGDFLSACTNTEDRITLGADDAARLLALIKKSGQYDLIIVDLDDGMDELHMTLLESSDQILWLVSDDEGILAKQSLAYRYGEQKWGARFQRVSQRVNLIHNRAKKNALPPTMNRDGIPYMPIALPEAPEWHNATSAKLLSSPAYRAAAGRLMNYMMRGGEQHAVNG</sequence>
<dbReference type="InterPro" id="IPR027417">
    <property type="entry name" value="P-loop_NTPase"/>
</dbReference>
<evidence type="ECO:0000313" key="2">
    <source>
        <dbReference type="Proteomes" id="UP001229346"/>
    </source>
</evidence>
<organism evidence="1 2">
    <name type="scientific">Paenibacillus harenae</name>
    <dbReference type="NCBI Taxonomy" id="306543"/>
    <lineage>
        <taxon>Bacteria</taxon>
        <taxon>Bacillati</taxon>
        <taxon>Bacillota</taxon>
        <taxon>Bacilli</taxon>
        <taxon>Bacillales</taxon>
        <taxon>Paenibacillaceae</taxon>
        <taxon>Paenibacillus</taxon>
    </lineage>
</organism>
<proteinExistence type="predicted"/>
<dbReference type="Gene3D" id="3.40.50.10850">
    <property type="entry name" value="Ntrc-like two-domain protein"/>
    <property type="match status" value="1"/>
</dbReference>
<gene>
    <name evidence="1" type="ORF">J2T15_000571</name>
</gene>
<dbReference type="Gene3D" id="3.40.50.300">
    <property type="entry name" value="P-loop containing nucleotide triphosphate hydrolases"/>
    <property type="match status" value="1"/>
</dbReference>
<dbReference type="RefSeq" id="WP_307200858.1">
    <property type="nucleotide sequence ID" value="NZ_JAUSSU010000001.1"/>
</dbReference>